<evidence type="ECO:0000259" key="13">
    <source>
        <dbReference type="Pfam" id="PF04563"/>
    </source>
</evidence>
<dbReference type="Pfam" id="PF04560">
    <property type="entry name" value="RNA_pol_Rpb2_7"/>
    <property type="match status" value="1"/>
</dbReference>
<keyword evidence="6" id="KW-0862">Zinc</keyword>
<keyword evidence="7 9" id="KW-0804">Transcription</keyword>
<evidence type="ECO:0000256" key="7">
    <source>
        <dbReference type="ARBA" id="ARBA00023163"/>
    </source>
</evidence>
<comment type="caution">
    <text evidence="17">The sequence shown here is derived from an EMBL/GenBank/DDBJ whole genome shotgun (WGS) entry which is preliminary data.</text>
</comment>
<dbReference type="Pfam" id="PF04563">
    <property type="entry name" value="RNA_pol_Rpb2_1"/>
    <property type="match status" value="1"/>
</dbReference>
<comment type="catalytic activity">
    <reaction evidence="9">
        <text>RNA(n) + a ribonucleoside 5'-triphosphate = RNA(n+1) + diphosphate</text>
        <dbReference type="Rhea" id="RHEA:21248"/>
        <dbReference type="Rhea" id="RHEA-COMP:14527"/>
        <dbReference type="Rhea" id="RHEA-COMP:17342"/>
        <dbReference type="ChEBI" id="CHEBI:33019"/>
        <dbReference type="ChEBI" id="CHEBI:61557"/>
        <dbReference type="ChEBI" id="CHEBI:140395"/>
        <dbReference type="EC" id="2.7.7.6"/>
    </reaction>
</comment>
<evidence type="ECO:0000259" key="10">
    <source>
        <dbReference type="Pfam" id="PF00562"/>
    </source>
</evidence>
<dbReference type="InterPro" id="IPR007647">
    <property type="entry name" value="RNA_pol_Rpb2_5"/>
</dbReference>
<dbReference type="InterPro" id="IPR007641">
    <property type="entry name" value="RNA_pol_Rpb2_7"/>
</dbReference>
<evidence type="ECO:0000256" key="3">
    <source>
        <dbReference type="ARBA" id="ARBA00022679"/>
    </source>
</evidence>
<dbReference type="InterPro" id="IPR037033">
    <property type="entry name" value="DNA-dir_RNAP_su2_hyb_sf"/>
</dbReference>
<feature type="domain" description="RNA polymerase Rpb2" evidence="14">
    <location>
        <begin position="438"/>
        <end position="500"/>
    </location>
</feature>
<dbReference type="Pfam" id="PF04567">
    <property type="entry name" value="RNA_pol_Rpb2_5"/>
    <property type="match status" value="1"/>
</dbReference>
<dbReference type="CDD" id="cd00653">
    <property type="entry name" value="RNA_pol_B_RPB2"/>
    <property type="match status" value="1"/>
</dbReference>
<organism evidence="17 18">
    <name type="scientific">Tritrichomonas musculus</name>
    <dbReference type="NCBI Taxonomy" id="1915356"/>
    <lineage>
        <taxon>Eukaryota</taxon>
        <taxon>Metamonada</taxon>
        <taxon>Parabasalia</taxon>
        <taxon>Tritrichomonadida</taxon>
        <taxon>Tritrichomonadidae</taxon>
        <taxon>Tritrichomonas</taxon>
    </lineage>
</organism>
<dbReference type="EMBL" id="JAPFFF010000003">
    <property type="protein sequence ID" value="KAK8893963.1"/>
    <property type="molecule type" value="Genomic_DNA"/>
</dbReference>
<keyword evidence="5" id="KW-0479">Metal-binding</keyword>
<feature type="domain" description="RNA polymerase Rpb2" evidence="15">
    <location>
        <begin position="535"/>
        <end position="596"/>
    </location>
</feature>
<feature type="domain" description="RNA polymerase Rpb2" evidence="12">
    <location>
        <begin position="180"/>
        <end position="361"/>
    </location>
</feature>
<evidence type="ECO:0000259" key="12">
    <source>
        <dbReference type="Pfam" id="PF04561"/>
    </source>
</evidence>
<dbReference type="InterPro" id="IPR007644">
    <property type="entry name" value="RNA_pol_bsu_protrusion"/>
</dbReference>
<proteinExistence type="inferred from homology"/>
<feature type="domain" description="RNA polymerase beta subunit protrusion" evidence="13">
    <location>
        <begin position="33"/>
        <end position="396"/>
    </location>
</feature>
<dbReference type="InterPro" id="IPR007645">
    <property type="entry name" value="RNA_pol_Rpb2_3"/>
</dbReference>
<dbReference type="InterPro" id="IPR007642">
    <property type="entry name" value="RNA_pol_Rpb2_2"/>
</dbReference>
<dbReference type="InterPro" id="IPR014724">
    <property type="entry name" value="RNA_pol_RPB2_OB-fold"/>
</dbReference>
<evidence type="ECO:0000256" key="2">
    <source>
        <dbReference type="ARBA" id="ARBA00022478"/>
    </source>
</evidence>
<dbReference type="Pfam" id="PF04561">
    <property type="entry name" value="RNA_pol_Rpb2_2"/>
    <property type="match status" value="1"/>
</dbReference>
<dbReference type="Gene3D" id="3.90.1800.10">
    <property type="entry name" value="RNA polymerase alpha subunit dimerisation domain"/>
    <property type="match status" value="1"/>
</dbReference>
<evidence type="ECO:0000256" key="9">
    <source>
        <dbReference type="RuleBase" id="RU363031"/>
    </source>
</evidence>
<evidence type="ECO:0000256" key="4">
    <source>
        <dbReference type="ARBA" id="ARBA00022695"/>
    </source>
</evidence>
<dbReference type="GO" id="GO:0000428">
    <property type="term" value="C:DNA-directed RNA polymerase complex"/>
    <property type="evidence" value="ECO:0007669"/>
    <property type="project" value="UniProtKB-KW"/>
</dbReference>
<dbReference type="InterPro" id="IPR007120">
    <property type="entry name" value="DNA-dir_RNAP_su2_dom"/>
</dbReference>
<reference evidence="17 18" key="1">
    <citation type="submission" date="2024-04" db="EMBL/GenBank/DDBJ databases">
        <title>Tritrichomonas musculus Genome.</title>
        <authorList>
            <person name="Alves-Ferreira E."/>
            <person name="Grigg M."/>
            <person name="Lorenzi H."/>
            <person name="Galac M."/>
        </authorList>
    </citation>
    <scope>NUCLEOTIDE SEQUENCE [LARGE SCALE GENOMIC DNA]</scope>
    <source>
        <strain evidence="17 18">EAF2021</strain>
    </source>
</reference>
<dbReference type="InterPro" id="IPR007121">
    <property type="entry name" value="RNA_pol_bsu_CS"/>
</dbReference>
<evidence type="ECO:0000313" key="17">
    <source>
        <dbReference type="EMBL" id="KAK8893963.1"/>
    </source>
</evidence>
<keyword evidence="3 9" id="KW-0808">Transferase</keyword>
<dbReference type="Gene3D" id="2.40.270.10">
    <property type="entry name" value="DNA-directed RNA polymerase, subunit 2, domain 6"/>
    <property type="match status" value="1"/>
</dbReference>
<evidence type="ECO:0000259" key="15">
    <source>
        <dbReference type="Pfam" id="PF04566"/>
    </source>
</evidence>
<name>A0ABR2KS49_9EUKA</name>
<evidence type="ECO:0000259" key="16">
    <source>
        <dbReference type="Pfam" id="PF04567"/>
    </source>
</evidence>
<keyword evidence="18" id="KW-1185">Reference proteome</keyword>
<feature type="domain" description="DNA-directed RNA polymerase subunit 2 hybrid-binding" evidence="10">
    <location>
        <begin position="670"/>
        <end position="1030"/>
    </location>
</feature>
<dbReference type="InterPro" id="IPR037034">
    <property type="entry name" value="RNA_pol_Rpb2_2_sf"/>
</dbReference>
<dbReference type="Gene3D" id="3.90.1100.10">
    <property type="match status" value="2"/>
</dbReference>
<comment type="function">
    <text evidence="9">DNA-dependent RNA polymerase catalyzes the transcription of DNA into RNA using the four ribonucleoside triphosphates as substrates.</text>
</comment>
<dbReference type="InterPro" id="IPR015712">
    <property type="entry name" value="DNA-dir_RNA_pol_su2"/>
</dbReference>
<evidence type="ECO:0000256" key="5">
    <source>
        <dbReference type="ARBA" id="ARBA00022723"/>
    </source>
</evidence>
<protein>
    <recommendedName>
        <fullName evidence="9">DNA-directed RNA polymerase subunit beta</fullName>
        <ecNumber evidence="9">2.7.7.6</ecNumber>
    </recommendedName>
</protein>
<dbReference type="Pfam" id="PF04566">
    <property type="entry name" value="RNA_pol_Rpb2_4"/>
    <property type="match status" value="1"/>
</dbReference>
<gene>
    <name evidence="17" type="ORF">M9Y10_022392</name>
</gene>
<dbReference type="PROSITE" id="PS01166">
    <property type="entry name" value="RNA_POL_BETA"/>
    <property type="match status" value="1"/>
</dbReference>
<dbReference type="Pfam" id="PF04565">
    <property type="entry name" value="RNA_pol_Rpb2_3"/>
    <property type="match status" value="1"/>
</dbReference>
<keyword evidence="4 9" id="KW-0548">Nucleotidyltransferase</keyword>
<dbReference type="Gene3D" id="3.90.1110.10">
    <property type="entry name" value="RNA polymerase Rpb2, domain 2"/>
    <property type="match status" value="1"/>
</dbReference>
<evidence type="ECO:0000256" key="6">
    <source>
        <dbReference type="ARBA" id="ARBA00022833"/>
    </source>
</evidence>
<dbReference type="Proteomes" id="UP001470230">
    <property type="component" value="Unassembled WGS sequence"/>
</dbReference>
<feature type="domain" description="RNA polymerase Rpb2" evidence="16">
    <location>
        <begin position="617"/>
        <end position="662"/>
    </location>
</feature>
<dbReference type="SUPFAM" id="SSF64484">
    <property type="entry name" value="beta and beta-prime subunits of DNA dependent RNA-polymerase"/>
    <property type="match status" value="1"/>
</dbReference>
<accession>A0ABR2KS49</accession>
<evidence type="ECO:0000259" key="11">
    <source>
        <dbReference type="Pfam" id="PF04560"/>
    </source>
</evidence>
<evidence type="ECO:0000313" key="18">
    <source>
        <dbReference type="Proteomes" id="UP001470230"/>
    </source>
</evidence>
<keyword evidence="2 9" id="KW-0240">DNA-directed RNA polymerase</keyword>
<dbReference type="Gene3D" id="2.40.50.150">
    <property type="match status" value="1"/>
</dbReference>
<evidence type="ECO:0000259" key="14">
    <source>
        <dbReference type="Pfam" id="PF04565"/>
    </source>
</evidence>
<evidence type="ECO:0000256" key="1">
    <source>
        <dbReference type="ARBA" id="ARBA00006835"/>
    </source>
</evidence>
<sequence>MNINYEKPRASDVTKIEKDSKWNLLPAILKTTGLTKLQLNSFNDFIDYGLTRIMKANQRVVISETPLRYIQYKSIYVDKPFNPKTRSILTPQACRLAGLTYAGAVYVDYDYYVDGKKVDSKTHIQIASLPIMLQSCRCHLFNATEAGFAAADECPYDPGCYFIIRGTERVVLVQEQSPYNRILIEGSGSEERQAVCNSSTDTHKTRIELLWKKGTLSLHHNMLNQDLPVFIVFQALGVISDQEIMQLVDPTGEISDLLMNSLQESIRYEINSQDRALQFIESSLRQQKITGIEATKEEKALPNYKAREFLRSMFAPHIPSSLVEFRKKAIFFALMVRWLLMSIKDPKIIDGRDFFGNKRLELAGELIDLLFEDLFKNFNMSIQNLNKKYLNKSRVDINTIASSMKDDLITNGLNAAISSGNWNITRFKMTRAGVSQPLARISYLNFLSMITRISSHFEKTQKVTGPRSLYPSQFGFVCPSDTPEGAQCGLVKNFSLTAHVTVWSDPAPVKRTLFNIGVEEISLFSGEEFLKNYIVLLNGEPIGTTSQPEVICERFRKARRHKMINRYAAIWTMPPKRCIFVSTELGRVCRPLIVVENHKSKLTTELIHQVHEGKSSFEQLLDNGVIEYVDVNELHDTLIAFYEEQLYDEQHKDDNFTHLEIDNAQLLGVCAGVIPCPHHNQSPRNTYQCAMGKQAVGPTALNIFNRIDKSSYFLCYPQQPMVQTRSIRLSKYNEMPCGHAAMVAIMSYSGHDIEDALVLNKASLDRGFARRYYLSKIDIKLKSYGDNTQSDIIVGTAQDHSLNLNDPRYSALDEDGLIKSGIELKEGQIYANKYVPSSNSYVQYPLAFTETYPVRVHNVIASDNGKGVNYTIKTRDFRRPEFGDKFSSRHGQKGVVGLIVEQEDMPFTETGVYPDIIMNPHGFPSRMTVGKMIELISGKAGIGKGKIGNGTAFSSDRVKDISEDLIAAGYSYSGKELLTSGITGEPLEAYIFFGPVFYQSLKHMVKDKMQARASGRTTLLTRQPTQGRSKKGGMRLGEMERDCLIGYGAANILYERMLISSDLYVANVCENCGLIGYDDNCSECKGKAKIKKVKMPYACKLLFQELISMGITPRLRVGDF</sequence>
<comment type="similarity">
    <text evidence="1 8">Belongs to the RNA polymerase beta chain family.</text>
</comment>
<dbReference type="InterPro" id="IPR007646">
    <property type="entry name" value="RNA_pol_Rpb2_4"/>
</dbReference>
<feature type="domain" description="RNA polymerase Rpb2" evidence="11">
    <location>
        <begin position="1032"/>
        <end position="1116"/>
    </location>
</feature>
<dbReference type="EC" id="2.7.7.6" evidence="9"/>
<dbReference type="Pfam" id="PF00562">
    <property type="entry name" value="RNA_pol_Rpb2_6"/>
    <property type="match status" value="1"/>
</dbReference>
<dbReference type="PANTHER" id="PTHR20856">
    <property type="entry name" value="DNA-DIRECTED RNA POLYMERASE I SUBUNIT 2"/>
    <property type="match status" value="1"/>
</dbReference>
<evidence type="ECO:0000256" key="8">
    <source>
        <dbReference type="RuleBase" id="RU000434"/>
    </source>
</evidence>